<evidence type="ECO:0000256" key="3">
    <source>
        <dbReference type="ARBA" id="ARBA00022629"/>
    </source>
</evidence>
<evidence type="ECO:0000256" key="1">
    <source>
        <dbReference type="ARBA" id="ARBA00002486"/>
    </source>
</evidence>
<keyword evidence="3" id="KW-0859">Xylose metabolism</keyword>
<dbReference type="SUPFAM" id="SSF46785">
    <property type="entry name" value="Winged helix' DNA-binding domain"/>
    <property type="match status" value="1"/>
</dbReference>
<dbReference type="PANTHER" id="PTHR18964:SF149">
    <property type="entry name" value="BIFUNCTIONAL UDP-N-ACETYLGLUCOSAMINE 2-EPIMERASE_N-ACETYLMANNOSAMINE KINASE"/>
    <property type="match status" value="1"/>
</dbReference>
<accession>A0A2P7V0L7</accession>
<name>A0A2P7V0L7_9BACL</name>
<dbReference type="SUPFAM" id="SSF53067">
    <property type="entry name" value="Actin-like ATPase domain"/>
    <property type="match status" value="1"/>
</dbReference>
<reference evidence="4 5" key="1">
    <citation type="submission" date="2018-03" db="EMBL/GenBank/DDBJ databases">
        <title>Brevisbacillus phylogenomics.</title>
        <authorList>
            <person name="Dunlap C."/>
        </authorList>
    </citation>
    <scope>NUCLEOTIDE SEQUENCE [LARGE SCALE GENOMIC DNA]</scope>
    <source>
        <strain evidence="4 5">NRRL NRS-1210</strain>
    </source>
</reference>
<gene>
    <name evidence="4" type="ORF">C7R93_19560</name>
</gene>
<organism evidence="4 5">
    <name type="scientific">Brevibacillus fortis</name>
    <dbReference type="NCBI Taxonomy" id="2126352"/>
    <lineage>
        <taxon>Bacteria</taxon>
        <taxon>Bacillati</taxon>
        <taxon>Bacillota</taxon>
        <taxon>Bacilli</taxon>
        <taxon>Bacillales</taxon>
        <taxon>Paenibacillaceae</taxon>
        <taxon>Brevibacillus</taxon>
    </lineage>
</organism>
<dbReference type="AlphaFoldDB" id="A0A2P7V0L7"/>
<dbReference type="Proteomes" id="UP000240419">
    <property type="component" value="Unassembled WGS sequence"/>
</dbReference>
<sequence>MRRTGDLKLIQELNRSIIFDTIRHYGPISRSEIAKRNKLSPTTVTSAVSELIRDSFVCEVGTGESNGGRKPILVQFSPDSHFLIGISISGSKITIAEMNLEAAVKRKEVHSIKPYQGESVLAYLMDIIEQFLRGAASLETCMGISIVTQGIVDSVHGVIRYNPKLRLQNAPVKEMVEQRFQLKTWLDNDTNAYLLAEKTLGDFSHYQNMLYVTIGDGLGASILMNGAIYRGFKGGAGEFGHTTIDRAGVRCDCGNVGCLENYVSWPAIYSKLISSLAKGKSSHISELVGQDVGRITPVVFRQALAEQDPLAVSILEETASYLASGLVNLIHLFNPEVIILGGEIAFENELLIAKVKDYVGEYAHGILTEELEIRPNSLGENVEVAGAAAVLLQDTFQFSLYEGSTGRGRSGSW</sequence>
<dbReference type="InterPro" id="IPR036390">
    <property type="entry name" value="WH_DNA-bd_sf"/>
</dbReference>
<evidence type="ECO:0000256" key="2">
    <source>
        <dbReference type="ARBA" id="ARBA00006479"/>
    </source>
</evidence>
<comment type="similarity">
    <text evidence="2">Belongs to the ROK (NagC/XylR) family.</text>
</comment>
<evidence type="ECO:0000313" key="4">
    <source>
        <dbReference type="EMBL" id="PSJ92722.1"/>
    </source>
</evidence>
<dbReference type="Pfam" id="PF00480">
    <property type="entry name" value="ROK"/>
    <property type="match status" value="1"/>
</dbReference>
<dbReference type="InterPro" id="IPR000600">
    <property type="entry name" value="ROK"/>
</dbReference>
<evidence type="ECO:0000313" key="5">
    <source>
        <dbReference type="Proteomes" id="UP000240419"/>
    </source>
</evidence>
<comment type="caution">
    <text evidence="4">The sequence shown here is derived from an EMBL/GenBank/DDBJ whole genome shotgun (WGS) entry which is preliminary data.</text>
</comment>
<proteinExistence type="inferred from homology"/>
<dbReference type="InterPro" id="IPR036388">
    <property type="entry name" value="WH-like_DNA-bd_sf"/>
</dbReference>
<dbReference type="RefSeq" id="WP_106840416.1">
    <property type="nucleotide sequence ID" value="NZ_JBCNIW010000046.1"/>
</dbReference>
<comment type="function">
    <text evidence="1">Transcriptional repressor of xylose-utilizing enzymes.</text>
</comment>
<dbReference type="Gene3D" id="3.30.420.40">
    <property type="match status" value="2"/>
</dbReference>
<protein>
    <submittedName>
        <fullName evidence="4">Transcriptional regulator</fullName>
    </submittedName>
</protein>
<dbReference type="GO" id="GO:0042732">
    <property type="term" value="P:D-xylose metabolic process"/>
    <property type="evidence" value="ECO:0007669"/>
    <property type="project" value="UniProtKB-KW"/>
</dbReference>
<dbReference type="InterPro" id="IPR043129">
    <property type="entry name" value="ATPase_NBD"/>
</dbReference>
<keyword evidence="3" id="KW-0119">Carbohydrate metabolism</keyword>
<dbReference type="OrthoDB" id="9796533at2"/>
<keyword evidence="5" id="KW-1185">Reference proteome</keyword>
<dbReference type="EMBL" id="PXZM01000032">
    <property type="protein sequence ID" value="PSJ92722.1"/>
    <property type="molecule type" value="Genomic_DNA"/>
</dbReference>
<dbReference type="PANTHER" id="PTHR18964">
    <property type="entry name" value="ROK (REPRESSOR, ORF, KINASE) FAMILY"/>
    <property type="match status" value="1"/>
</dbReference>
<dbReference type="Gene3D" id="1.10.10.10">
    <property type="entry name" value="Winged helix-like DNA-binding domain superfamily/Winged helix DNA-binding domain"/>
    <property type="match status" value="1"/>
</dbReference>